<proteinExistence type="predicted"/>
<protein>
    <submittedName>
        <fullName evidence="1">DUF1513 domain-containing protein</fullName>
    </submittedName>
</protein>
<organism evidence="1 2">
    <name type="scientific">Beggiatoa leptomitoformis</name>
    <dbReference type="NCBI Taxonomy" id="288004"/>
    <lineage>
        <taxon>Bacteria</taxon>
        <taxon>Pseudomonadati</taxon>
        <taxon>Pseudomonadota</taxon>
        <taxon>Gammaproteobacteria</taxon>
        <taxon>Thiotrichales</taxon>
        <taxon>Thiotrichaceae</taxon>
        <taxon>Beggiatoa</taxon>
    </lineage>
</organism>
<dbReference type="OrthoDB" id="5624218at2"/>
<dbReference type="PIRSF" id="PIRSF028101">
    <property type="entry name" value="UCP028101"/>
    <property type="match status" value="1"/>
</dbReference>
<name>A0A2N9Y9U1_9GAMM</name>
<evidence type="ECO:0000313" key="1">
    <source>
        <dbReference type="EMBL" id="AUI67233.1"/>
    </source>
</evidence>
<dbReference type="SUPFAM" id="SSF50969">
    <property type="entry name" value="YVTN repeat-like/Quinoprotein amine dehydrogenase"/>
    <property type="match status" value="1"/>
</dbReference>
<accession>A0A2N9Y9U1</accession>
<dbReference type="RefSeq" id="WP_062150395.1">
    <property type="nucleotide sequence ID" value="NZ_CP012373.2"/>
</dbReference>
<sequence length="373" mass="40722">MLSRRHFLQFSAGFIASYTLLVHAAVKPSGLFLSAYDDSAGQHCVAGFNTAGEKTFSLVVNQRGHGLAVHPTRADIAVLLARRPGTEATIFNYRTGEKIQILQSTARRHFFGHGCFSNDGQTFFTTENDFEKGVGIIGVYDALTFNRLSEMQTYGIDSHELCLMSDGKTLVIANGGIETRPESGRQKLNLPTMSPSLTYINSQTGELLEKQILAHSTLSIRHLAINGHQVAIALQEEGEDGLPLVALHQSRVTATGFNQQMQASPLDLLPIPDEVLLQMKAYTASAAIATPSQILGITCPRGNFVAFWSLVDKTFLKTIPLIDTAGITFDANTQQFVITAGTGEIIWINAVDLTTQQQVKLEGIHWDNHLLVV</sequence>
<dbReference type="AlphaFoldDB" id="A0A2N9Y9U1"/>
<dbReference type="Pfam" id="PF07433">
    <property type="entry name" value="DUF1513"/>
    <property type="match status" value="1"/>
</dbReference>
<gene>
    <name evidence="1" type="ORF">BLE401_00030</name>
</gene>
<reference evidence="2" key="1">
    <citation type="submission" date="2016-12" db="EMBL/GenBank/DDBJ databases">
        <title>Complete Genome Sequence of Beggiatoa leptomitiformis D-401.</title>
        <authorList>
            <person name="Fomenkov A."/>
            <person name="Vincze T."/>
            <person name="Grabovich M."/>
            <person name="Anton B.P."/>
            <person name="Dubinina G."/>
            <person name="Orlova M."/>
            <person name="Belousova E."/>
            <person name="Roberts R.J."/>
        </authorList>
    </citation>
    <scope>NUCLEOTIDE SEQUENCE [LARGE SCALE GENOMIC DNA]</scope>
    <source>
        <strain evidence="2">D-401</strain>
    </source>
</reference>
<evidence type="ECO:0000313" key="2">
    <source>
        <dbReference type="Proteomes" id="UP000234271"/>
    </source>
</evidence>
<dbReference type="InterPro" id="IPR008311">
    <property type="entry name" value="UCP028101"/>
</dbReference>
<keyword evidence="2" id="KW-1185">Reference proteome</keyword>
<dbReference type="Proteomes" id="UP000234271">
    <property type="component" value="Chromosome"/>
</dbReference>
<dbReference type="InterPro" id="IPR011044">
    <property type="entry name" value="Quino_amine_DH_bsu"/>
</dbReference>
<dbReference type="EMBL" id="CP018889">
    <property type="protein sequence ID" value="AUI67233.1"/>
    <property type="molecule type" value="Genomic_DNA"/>
</dbReference>